<reference evidence="1" key="1">
    <citation type="submission" date="2023-06" db="EMBL/GenBank/DDBJ databases">
        <title>Genome-scale phylogeny and comparative genomics of the fungal order Sordariales.</title>
        <authorList>
            <consortium name="Lawrence Berkeley National Laboratory"/>
            <person name="Hensen N."/>
            <person name="Bonometti L."/>
            <person name="Westerberg I."/>
            <person name="Brannstrom I.O."/>
            <person name="Guillou S."/>
            <person name="Cros-Aarteil S."/>
            <person name="Calhoun S."/>
            <person name="Haridas S."/>
            <person name="Kuo A."/>
            <person name="Mondo S."/>
            <person name="Pangilinan J."/>
            <person name="Riley R."/>
            <person name="LaButti K."/>
            <person name="Andreopoulos B."/>
            <person name="Lipzen A."/>
            <person name="Chen C."/>
            <person name="Yanf M."/>
            <person name="Daum C."/>
            <person name="Ng V."/>
            <person name="Clum A."/>
            <person name="Steindorff A."/>
            <person name="Ohm R."/>
            <person name="Martin F."/>
            <person name="Silar P."/>
            <person name="Natvig D."/>
            <person name="Lalanne C."/>
            <person name="Gautier V."/>
            <person name="Ament-velasquez S.L."/>
            <person name="Kruys A."/>
            <person name="Hutchinson M.I."/>
            <person name="Powell A.J."/>
            <person name="Barry K."/>
            <person name="Miller A.N."/>
            <person name="Grigoriev I.V."/>
            <person name="Debuchy R."/>
            <person name="Gladieux P."/>
            <person name="Thoren M.H."/>
            <person name="Johannesson H."/>
        </authorList>
    </citation>
    <scope>NUCLEOTIDE SEQUENCE</scope>
    <source>
        <strain evidence="1">SMH2392-1A</strain>
    </source>
</reference>
<dbReference type="Proteomes" id="UP001172101">
    <property type="component" value="Unassembled WGS sequence"/>
</dbReference>
<protein>
    <submittedName>
        <fullName evidence="1">Uncharacterized protein</fullName>
    </submittedName>
</protein>
<keyword evidence="2" id="KW-1185">Reference proteome</keyword>
<comment type="caution">
    <text evidence="1">The sequence shown here is derived from an EMBL/GenBank/DDBJ whole genome shotgun (WGS) entry which is preliminary data.</text>
</comment>
<dbReference type="GeneID" id="85331351"/>
<proteinExistence type="predicted"/>
<accession>A0AA39ZSQ6</accession>
<organism evidence="1 2">
    <name type="scientific">Lasiosphaeria miniovina</name>
    <dbReference type="NCBI Taxonomy" id="1954250"/>
    <lineage>
        <taxon>Eukaryota</taxon>
        <taxon>Fungi</taxon>
        <taxon>Dikarya</taxon>
        <taxon>Ascomycota</taxon>
        <taxon>Pezizomycotina</taxon>
        <taxon>Sordariomycetes</taxon>
        <taxon>Sordariomycetidae</taxon>
        <taxon>Sordariales</taxon>
        <taxon>Lasiosphaeriaceae</taxon>
        <taxon>Lasiosphaeria</taxon>
    </lineage>
</organism>
<dbReference type="EMBL" id="JAUIRO010000008">
    <property type="protein sequence ID" value="KAK0702944.1"/>
    <property type="molecule type" value="Genomic_DNA"/>
</dbReference>
<evidence type="ECO:0000313" key="1">
    <source>
        <dbReference type="EMBL" id="KAK0702944.1"/>
    </source>
</evidence>
<dbReference type="RefSeq" id="XP_060289803.1">
    <property type="nucleotide sequence ID" value="XM_060448081.1"/>
</dbReference>
<evidence type="ECO:0000313" key="2">
    <source>
        <dbReference type="Proteomes" id="UP001172101"/>
    </source>
</evidence>
<dbReference type="AlphaFoldDB" id="A0AA39ZSQ6"/>
<sequence>MVSDQKPENYREEHPSSPAALNVSGLAISSVASTAPTTVLFRTSTRILKKKKRGPLPLMRRLRSCSRTRPCTERMLPPCVVVTNDDALPSNPRWRRYTYTRTPRLRNWRRRNGWRPRLPSQLLATPSPLPYLLPLTGPRWRPRWRPTSLLSWSRLQRNLHPSQLANRGSFLLVGCAALGVSGLPSQALWADLDFAGGILGSFLGNSIVKLVPTSSPHFHSQAT</sequence>
<name>A0AA39ZSQ6_9PEZI</name>
<gene>
    <name evidence="1" type="ORF">B0T26DRAFT_876144</name>
</gene>